<dbReference type="HOGENOM" id="CLU_2711679_0_0_1"/>
<dbReference type="OrthoDB" id="3038857at2759"/>
<dbReference type="Proteomes" id="UP000054018">
    <property type="component" value="Unassembled WGS sequence"/>
</dbReference>
<evidence type="ECO:0000313" key="1">
    <source>
        <dbReference type="EMBL" id="KIK27130.1"/>
    </source>
</evidence>
<protein>
    <submittedName>
        <fullName evidence="1">Unplaced genomic scaffold scaffold_13, whole genome shotgun sequence</fullName>
    </submittedName>
</protein>
<dbReference type="AlphaFoldDB" id="A0A0C9YQ01"/>
<name>A0A0C9YQ01_9AGAM</name>
<accession>A0A0C9YQ01</accession>
<gene>
    <name evidence="1" type="ORF">PISMIDRAFT_74042</name>
</gene>
<reference evidence="1 2" key="1">
    <citation type="submission" date="2014-04" db="EMBL/GenBank/DDBJ databases">
        <authorList>
            <consortium name="DOE Joint Genome Institute"/>
            <person name="Kuo A."/>
            <person name="Kohler A."/>
            <person name="Costa M.D."/>
            <person name="Nagy L.G."/>
            <person name="Floudas D."/>
            <person name="Copeland A."/>
            <person name="Barry K.W."/>
            <person name="Cichocki N."/>
            <person name="Veneault-Fourrey C."/>
            <person name="LaButti K."/>
            <person name="Lindquist E.A."/>
            <person name="Lipzen A."/>
            <person name="Lundell T."/>
            <person name="Morin E."/>
            <person name="Murat C."/>
            <person name="Sun H."/>
            <person name="Tunlid A."/>
            <person name="Henrissat B."/>
            <person name="Grigoriev I.V."/>
            <person name="Hibbett D.S."/>
            <person name="Martin F."/>
            <person name="Nordberg H.P."/>
            <person name="Cantor M.N."/>
            <person name="Hua S.X."/>
        </authorList>
    </citation>
    <scope>NUCLEOTIDE SEQUENCE [LARGE SCALE GENOMIC DNA]</scope>
    <source>
        <strain evidence="1 2">441</strain>
    </source>
</reference>
<keyword evidence="2" id="KW-1185">Reference proteome</keyword>
<evidence type="ECO:0000313" key="2">
    <source>
        <dbReference type="Proteomes" id="UP000054018"/>
    </source>
</evidence>
<sequence length="73" mass="8029">PQHLREFSDMGQDINHDECPNLVAAFVYQQQHPGTALGTSFSYPLILERGCTFDSAIATFHAPSDLSGIGEMF</sequence>
<proteinExistence type="predicted"/>
<dbReference type="EMBL" id="KN833697">
    <property type="protein sequence ID" value="KIK27130.1"/>
    <property type="molecule type" value="Genomic_DNA"/>
</dbReference>
<organism evidence="1 2">
    <name type="scientific">Pisolithus microcarpus 441</name>
    <dbReference type="NCBI Taxonomy" id="765257"/>
    <lineage>
        <taxon>Eukaryota</taxon>
        <taxon>Fungi</taxon>
        <taxon>Dikarya</taxon>
        <taxon>Basidiomycota</taxon>
        <taxon>Agaricomycotina</taxon>
        <taxon>Agaricomycetes</taxon>
        <taxon>Agaricomycetidae</taxon>
        <taxon>Boletales</taxon>
        <taxon>Sclerodermatineae</taxon>
        <taxon>Pisolithaceae</taxon>
        <taxon>Pisolithus</taxon>
    </lineage>
</organism>
<reference evidence="2" key="2">
    <citation type="submission" date="2015-01" db="EMBL/GenBank/DDBJ databases">
        <title>Evolutionary Origins and Diversification of the Mycorrhizal Mutualists.</title>
        <authorList>
            <consortium name="DOE Joint Genome Institute"/>
            <consortium name="Mycorrhizal Genomics Consortium"/>
            <person name="Kohler A."/>
            <person name="Kuo A."/>
            <person name="Nagy L.G."/>
            <person name="Floudas D."/>
            <person name="Copeland A."/>
            <person name="Barry K.W."/>
            <person name="Cichocki N."/>
            <person name="Veneault-Fourrey C."/>
            <person name="LaButti K."/>
            <person name="Lindquist E.A."/>
            <person name="Lipzen A."/>
            <person name="Lundell T."/>
            <person name="Morin E."/>
            <person name="Murat C."/>
            <person name="Riley R."/>
            <person name="Ohm R."/>
            <person name="Sun H."/>
            <person name="Tunlid A."/>
            <person name="Henrissat B."/>
            <person name="Grigoriev I.V."/>
            <person name="Hibbett D.S."/>
            <person name="Martin F."/>
        </authorList>
    </citation>
    <scope>NUCLEOTIDE SEQUENCE [LARGE SCALE GENOMIC DNA]</scope>
    <source>
        <strain evidence="2">441</strain>
    </source>
</reference>
<feature type="non-terminal residue" evidence="1">
    <location>
        <position position="1"/>
    </location>
</feature>
<feature type="non-terminal residue" evidence="1">
    <location>
        <position position="73"/>
    </location>
</feature>